<proteinExistence type="predicted"/>
<dbReference type="SUPFAM" id="SSF101898">
    <property type="entry name" value="NHL repeat"/>
    <property type="match status" value="1"/>
</dbReference>
<evidence type="ECO:0000313" key="3">
    <source>
        <dbReference type="Proteomes" id="UP000074310"/>
    </source>
</evidence>
<organism evidence="2 3">
    <name type="scientific">Sphingomonas endophytica</name>
    <dbReference type="NCBI Taxonomy" id="869719"/>
    <lineage>
        <taxon>Bacteria</taxon>
        <taxon>Pseudomonadati</taxon>
        <taxon>Pseudomonadota</taxon>
        <taxon>Alphaproteobacteria</taxon>
        <taxon>Sphingomonadales</taxon>
        <taxon>Sphingomonadaceae</taxon>
        <taxon>Sphingomonas</taxon>
    </lineage>
</organism>
<dbReference type="PIRSF" id="PIRSF031900">
    <property type="entry name" value="UCP031900"/>
    <property type="match status" value="1"/>
</dbReference>
<feature type="domain" description="Phytase-like" evidence="1">
    <location>
        <begin position="64"/>
        <end position="304"/>
    </location>
</feature>
<evidence type="ECO:0000313" key="2">
    <source>
        <dbReference type="EMBL" id="KTT74691.1"/>
    </source>
</evidence>
<gene>
    <name evidence="2" type="ORF">NS334_04750</name>
</gene>
<dbReference type="RefSeq" id="WP_058754823.1">
    <property type="nucleotide sequence ID" value="NZ_LDTB01000010.1"/>
</dbReference>
<reference evidence="2 3" key="1">
    <citation type="journal article" date="2016" name="Front. Microbiol.">
        <title>Genomic Resource of Rice Seed Associated Bacteria.</title>
        <authorList>
            <person name="Midha S."/>
            <person name="Bansal K."/>
            <person name="Sharma S."/>
            <person name="Kumar N."/>
            <person name="Patil P.P."/>
            <person name="Chaudhry V."/>
            <person name="Patil P.B."/>
        </authorList>
    </citation>
    <scope>NUCLEOTIDE SEQUENCE [LARGE SCALE GENOMIC DNA]</scope>
    <source>
        <strain evidence="2 3">NS334</strain>
    </source>
</reference>
<accession>A0A147I6Z2</accession>
<dbReference type="AlphaFoldDB" id="A0A147I6Z2"/>
<dbReference type="Pfam" id="PF13449">
    <property type="entry name" value="Phytase-like"/>
    <property type="match status" value="1"/>
</dbReference>
<name>A0A147I6Z2_9SPHN</name>
<comment type="caution">
    <text evidence="2">The sequence shown here is derived from an EMBL/GenBank/DDBJ whole genome shotgun (WGS) entry which is preliminary data.</text>
</comment>
<dbReference type="EMBL" id="LDTB01000010">
    <property type="protein sequence ID" value="KTT74691.1"/>
    <property type="molecule type" value="Genomic_DNA"/>
</dbReference>
<dbReference type="Proteomes" id="UP000074310">
    <property type="component" value="Unassembled WGS sequence"/>
</dbReference>
<sequence length="320" mass="34692">MRWPIALMMTVLLVPPWSGEPRRALYRHDLTVRATRFVPPGGWPRRIGVLRPVGAVVLSADQAGFGGFSALALHRGQAVLLTDGGLVVRLRIAGGTVRTLPGSMLDDGPETGWRRQARDTESMVVDPASGRTWIGYERVNEIWRYASGLAHAEGWARPAAMRGWGENSGPESLVRLVDGRFLTLREGGLRQVGARPALLFAGDPTQPGTAVATLRYLPPAGFAPSDAAVLPDGDVLVLNRRWRVPLRFEAALVRIAAASIRPGALLHGPVVARLGATLGNENAEGVAVSRERGVTMIWLITDNDGYAWRKTILAKFRLID</sequence>
<dbReference type="InterPro" id="IPR014567">
    <property type="entry name" value="UCP031900"/>
</dbReference>
<evidence type="ECO:0000259" key="1">
    <source>
        <dbReference type="Pfam" id="PF13449"/>
    </source>
</evidence>
<protein>
    <recommendedName>
        <fullName evidence="1">Phytase-like domain-containing protein</fullName>
    </recommendedName>
</protein>
<keyword evidence="3" id="KW-1185">Reference proteome</keyword>
<dbReference type="InterPro" id="IPR027372">
    <property type="entry name" value="Phytase-like_dom"/>
</dbReference>
<dbReference type="PATRIC" id="fig|869719.3.peg.330"/>